<evidence type="ECO:0000256" key="5">
    <source>
        <dbReference type="PROSITE-ProRule" id="PRU01016"/>
    </source>
</evidence>
<dbReference type="InterPro" id="IPR001525">
    <property type="entry name" value="C5_MeTfrase"/>
</dbReference>
<dbReference type="AlphaFoldDB" id="A0A1R3T6P0"/>
<dbReference type="PANTHER" id="PTHR46098:SF1">
    <property type="entry name" value="TRNA (CYTOSINE(38)-C(5))-METHYLTRANSFERASE"/>
    <property type="match status" value="1"/>
</dbReference>
<protein>
    <recommendedName>
        <fullName evidence="7">Cytosine-specific methyltransferase</fullName>
        <ecNumber evidence="7">2.1.1.37</ecNumber>
    </recommendedName>
</protein>
<comment type="similarity">
    <text evidence="5 6">Belongs to the class I-like SAM-binding methyltransferase superfamily. C5-methyltransferase family.</text>
</comment>
<proteinExistence type="inferred from homology"/>
<dbReference type="PANTHER" id="PTHR46098">
    <property type="entry name" value="TRNA (CYTOSINE(38)-C(5))-METHYLTRANSFERASE"/>
    <property type="match status" value="1"/>
</dbReference>
<keyword evidence="4" id="KW-0680">Restriction system</keyword>
<evidence type="ECO:0000256" key="2">
    <source>
        <dbReference type="ARBA" id="ARBA00022679"/>
    </source>
</evidence>
<dbReference type="RefSeq" id="WP_138261786.1">
    <property type="nucleotide sequence ID" value="NZ_JADNGE010000014.1"/>
</dbReference>
<evidence type="ECO:0000256" key="3">
    <source>
        <dbReference type="ARBA" id="ARBA00022691"/>
    </source>
</evidence>
<dbReference type="GO" id="GO:0032259">
    <property type="term" value="P:methylation"/>
    <property type="evidence" value="ECO:0007669"/>
    <property type="project" value="UniProtKB-KW"/>
</dbReference>
<evidence type="ECO:0000256" key="4">
    <source>
        <dbReference type="ARBA" id="ARBA00022747"/>
    </source>
</evidence>
<dbReference type="InterPro" id="IPR029063">
    <property type="entry name" value="SAM-dependent_MTases_sf"/>
</dbReference>
<name>A0A1R3T6P0_STRSL</name>
<evidence type="ECO:0000256" key="7">
    <source>
        <dbReference type="RuleBase" id="RU000417"/>
    </source>
</evidence>
<evidence type="ECO:0000313" key="8">
    <source>
        <dbReference type="EMBL" id="SCW20961.1"/>
    </source>
</evidence>
<dbReference type="NCBIfam" id="TIGR00675">
    <property type="entry name" value="dcm"/>
    <property type="match status" value="1"/>
</dbReference>
<dbReference type="EMBL" id="LT622836">
    <property type="protein sequence ID" value="SCW20961.1"/>
    <property type="molecule type" value="Genomic_DNA"/>
</dbReference>
<dbReference type="InterPro" id="IPR018117">
    <property type="entry name" value="C5_DNA_meth_AS"/>
</dbReference>
<dbReference type="GO" id="GO:0009307">
    <property type="term" value="P:DNA restriction-modification system"/>
    <property type="evidence" value="ECO:0007669"/>
    <property type="project" value="UniProtKB-KW"/>
</dbReference>
<gene>
    <name evidence="8" type="primary">sth368IM</name>
</gene>
<organism evidence="8">
    <name type="scientific">Streptococcus salivarius</name>
    <dbReference type="NCBI Taxonomy" id="1304"/>
    <lineage>
        <taxon>Bacteria</taxon>
        <taxon>Bacillati</taxon>
        <taxon>Bacillota</taxon>
        <taxon>Bacilli</taxon>
        <taxon>Lactobacillales</taxon>
        <taxon>Streptococcaceae</taxon>
        <taxon>Streptococcus</taxon>
    </lineage>
</organism>
<dbReference type="PRINTS" id="PR00105">
    <property type="entry name" value="C5METTRFRASE"/>
</dbReference>
<keyword evidence="2 5" id="KW-0808">Transferase</keyword>
<dbReference type="Gene3D" id="3.40.50.150">
    <property type="entry name" value="Vaccinia Virus protein VP39"/>
    <property type="match status" value="1"/>
</dbReference>
<dbReference type="PROSITE" id="PS00094">
    <property type="entry name" value="C5_MTASE_1"/>
    <property type="match status" value="1"/>
</dbReference>
<dbReference type="Gene3D" id="3.90.120.10">
    <property type="entry name" value="DNA Methylase, subunit A, domain 2"/>
    <property type="match status" value="1"/>
</dbReference>
<comment type="catalytic activity">
    <reaction evidence="7">
        <text>a 2'-deoxycytidine in DNA + S-adenosyl-L-methionine = a 5-methyl-2'-deoxycytidine in DNA + S-adenosyl-L-homocysteine + H(+)</text>
        <dbReference type="Rhea" id="RHEA:13681"/>
        <dbReference type="Rhea" id="RHEA-COMP:11369"/>
        <dbReference type="Rhea" id="RHEA-COMP:11370"/>
        <dbReference type="ChEBI" id="CHEBI:15378"/>
        <dbReference type="ChEBI" id="CHEBI:57856"/>
        <dbReference type="ChEBI" id="CHEBI:59789"/>
        <dbReference type="ChEBI" id="CHEBI:85452"/>
        <dbReference type="ChEBI" id="CHEBI:85454"/>
        <dbReference type="EC" id="2.1.1.37"/>
    </reaction>
</comment>
<feature type="active site" evidence="5">
    <location>
        <position position="82"/>
    </location>
</feature>
<dbReference type="EC" id="2.1.1.37" evidence="7"/>
<sequence>MNVLELFAGVGGFRIGLENADKNLFKTKWSNQWEPSRKSQDAFEVYDYHFPNSENINISISDIPDEKFAEMDADMIVGGFPCQDYSVARSKKNEQGIEGKKGVLFWEIIRATRIIKPKYLILENVDRLLKAPSKQRGRDFAIMLTAFNNLGYSVEWRVINAADYGRSQRRRRVFFFVFRNDTKYAKSLDSKYENEDIVFEEHKYDDYLFQTGLFATQFPIKQAPVKNRQVFYELEDDIVAVSDNFTGTVWNTGVMRHGKYYSIETAANFDGNPITLGEILQDETEVPDKYFLTDKAKLEKFQYLRGPKKLERTSADGHTYIYSEGGMSPYDDLNLPGRTMLTSEGTVNRSTHFLFVNNKYRLLTPIEAERLQDFPDDWTAYKKLEDGTVVEVSDKMRMFFMGNALVTEIVRKIGDFIKTID</sequence>
<dbReference type="PROSITE" id="PS51679">
    <property type="entry name" value="SAM_MT_C5"/>
    <property type="match status" value="1"/>
</dbReference>
<evidence type="ECO:0000256" key="1">
    <source>
        <dbReference type="ARBA" id="ARBA00022603"/>
    </source>
</evidence>
<keyword evidence="3 5" id="KW-0949">S-adenosyl-L-methionine</keyword>
<evidence type="ECO:0000256" key="6">
    <source>
        <dbReference type="RuleBase" id="RU000416"/>
    </source>
</evidence>
<accession>A0A1R3T6P0</accession>
<reference evidence="8" key="2">
    <citation type="submission" date="2017-02" db="EMBL/GenBank/DDBJ databases">
        <title>Diversity of integrative and conjugative elements of Streptococcus salivarius and their intra- and interspecies transfer.</title>
        <authorList>
            <person name="Dahmane N."/>
            <person name="Libante V."/>
            <person name="Charron-Bourgoin F."/>
            <person name="Guedon E."/>
            <person name="Guedon G."/>
            <person name="Leblond-Bourget N."/>
            <person name="Payot S."/>
        </authorList>
    </citation>
    <scope>NUCLEOTIDE SEQUENCE</scope>
    <source>
        <strain evidence="8">N20</strain>
    </source>
</reference>
<dbReference type="Pfam" id="PF00145">
    <property type="entry name" value="DNA_methylase"/>
    <property type="match status" value="1"/>
</dbReference>
<dbReference type="SUPFAM" id="SSF53335">
    <property type="entry name" value="S-adenosyl-L-methionine-dependent methyltransferases"/>
    <property type="match status" value="1"/>
</dbReference>
<reference evidence="8" key="1">
    <citation type="submission" date="2016-08" db="EMBL/GenBank/DDBJ databases">
        <authorList>
            <person name="Seilhamer J.J."/>
        </authorList>
    </citation>
    <scope>NUCLEOTIDE SEQUENCE</scope>
    <source>
        <strain evidence="8">N20</strain>
    </source>
</reference>
<dbReference type="GO" id="GO:0003886">
    <property type="term" value="F:DNA (cytosine-5-)-methyltransferase activity"/>
    <property type="evidence" value="ECO:0007669"/>
    <property type="project" value="UniProtKB-EC"/>
</dbReference>
<dbReference type="InterPro" id="IPR050750">
    <property type="entry name" value="C5-MTase"/>
</dbReference>
<keyword evidence="1 5" id="KW-0489">Methyltransferase</keyword>